<evidence type="ECO:0000313" key="1">
    <source>
        <dbReference type="EMBL" id="SEL70077.1"/>
    </source>
</evidence>
<keyword evidence="2" id="KW-1185">Reference proteome</keyword>
<dbReference type="InterPro" id="IPR011852">
    <property type="entry name" value="TRAP_TAXI"/>
</dbReference>
<dbReference type="PANTHER" id="PTHR42941">
    <property type="entry name" value="SLL1037 PROTEIN"/>
    <property type="match status" value="1"/>
</dbReference>
<name>A0A1H7SEY1_9ACTN</name>
<dbReference type="NCBIfam" id="TIGR02122">
    <property type="entry name" value="TRAP_TAXI"/>
    <property type="match status" value="1"/>
</dbReference>
<dbReference type="EMBL" id="FOBF01000006">
    <property type="protein sequence ID" value="SEL70077.1"/>
    <property type="molecule type" value="Genomic_DNA"/>
</dbReference>
<dbReference type="Pfam" id="PF16868">
    <property type="entry name" value="NMT1_3"/>
    <property type="match status" value="1"/>
</dbReference>
<dbReference type="PANTHER" id="PTHR42941:SF1">
    <property type="entry name" value="SLL1037 PROTEIN"/>
    <property type="match status" value="1"/>
</dbReference>
<organism evidence="1 2">
    <name type="scientific">Nonomuraea pusilla</name>
    <dbReference type="NCBI Taxonomy" id="46177"/>
    <lineage>
        <taxon>Bacteria</taxon>
        <taxon>Bacillati</taxon>
        <taxon>Actinomycetota</taxon>
        <taxon>Actinomycetes</taxon>
        <taxon>Streptosporangiales</taxon>
        <taxon>Streptosporangiaceae</taxon>
        <taxon>Nonomuraea</taxon>
    </lineage>
</organism>
<dbReference type="PROSITE" id="PS51257">
    <property type="entry name" value="PROKAR_LIPOPROTEIN"/>
    <property type="match status" value="1"/>
</dbReference>
<dbReference type="InterPro" id="IPR006311">
    <property type="entry name" value="TAT_signal"/>
</dbReference>
<sequence>MSISRRAFLALAAVAAGCSGTGGETRVLRLATGLAGGPYGVLGDRLAAELRREGMTVQVLQTAASVQNLTMLTDGRADIGFALADSADDAVRVRHQPVAALARMYMNYVHLVVAENGGITGVRNLAGRRLSIGAEGSGTAVTATRVLAAAALPRPPRLTRLGLDESIKALRDGEIDAFFWSGGVPTPALVALPGVALVPLEPLVAVLRRDFGPMYEHADVPAGAYGNARPVPTVGTPSYLMCRSSLPDDVVYTVTETLFTARDRLQAPSAPGGRLDRRYAIGTGVVQLHPGAARYYRSVYG</sequence>
<dbReference type="Gene3D" id="3.40.190.10">
    <property type="entry name" value="Periplasmic binding protein-like II"/>
    <property type="match status" value="2"/>
</dbReference>
<evidence type="ECO:0000313" key="2">
    <source>
        <dbReference type="Proteomes" id="UP000198953"/>
    </source>
</evidence>
<dbReference type="PROSITE" id="PS51318">
    <property type="entry name" value="TAT"/>
    <property type="match status" value="1"/>
</dbReference>
<dbReference type="Proteomes" id="UP000198953">
    <property type="component" value="Unassembled WGS sequence"/>
</dbReference>
<dbReference type="AlphaFoldDB" id="A0A1H7SEY1"/>
<protein>
    <recommendedName>
        <fullName evidence="3">TRAP transporter solute receptor, TAXI family</fullName>
    </recommendedName>
</protein>
<dbReference type="STRING" id="46177.SAMN05660976_03139"/>
<reference evidence="1 2" key="1">
    <citation type="submission" date="2016-10" db="EMBL/GenBank/DDBJ databases">
        <authorList>
            <person name="de Groot N.N."/>
        </authorList>
    </citation>
    <scope>NUCLEOTIDE SEQUENCE [LARGE SCALE GENOMIC DNA]</scope>
    <source>
        <strain evidence="1 2">DSM 43357</strain>
    </source>
</reference>
<gene>
    <name evidence="1" type="ORF">SAMN05660976_03139</name>
</gene>
<dbReference type="RefSeq" id="WP_055503464.1">
    <property type="nucleotide sequence ID" value="NZ_BBZG01000001.1"/>
</dbReference>
<dbReference type="SUPFAM" id="SSF53850">
    <property type="entry name" value="Periplasmic binding protein-like II"/>
    <property type="match status" value="1"/>
</dbReference>
<accession>A0A1H7SEY1</accession>
<evidence type="ECO:0008006" key="3">
    <source>
        <dbReference type="Google" id="ProtNLM"/>
    </source>
</evidence>
<proteinExistence type="predicted"/>